<name>V4KLR2_EUTSA</name>
<organism evidence="2 3">
    <name type="scientific">Eutrema salsugineum</name>
    <name type="common">Saltwater cress</name>
    <name type="synonym">Sisymbrium salsugineum</name>
    <dbReference type="NCBI Taxonomy" id="72664"/>
    <lineage>
        <taxon>Eukaryota</taxon>
        <taxon>Viridiplantae</taxon>
        <taxon>Streptophyta</taxon>
        <taxon>Embryophyta</taxon>
        <taxon>Tracheophyta</taxon>
        <taxon>Spermatophyta</taxon>
        <taxon>Magnoliopsida</taxon>
        <taxon>eudicotyledons</taxon>
        <taxon>Gunneridae</taxon>
        <taxon>Pentapetalae</taxon>
        <taxon>rosids</taxon>
        <taxon>malvids</taxon>
        <taxon>Brassicales</taxon>
        <taxon>Brassicaceae</taxon>
        <taxon>Eutremeae</taxon>
        <taxon>Eutrema</taxon>
    </lineage>
</organism>
<evidence type="ECO:0000256" key="1">
    <source>
        <dbReference type="SAM" id="MobiDB-lite"/>
    </source>
</evidence>
<dbReference type="KEGG" id="eus:EUTSA_v10019773mg"/>
<gene>
    <name evidence="2" type="ORF">EUTSA_v10019773mg</name>
</gene>
<feature type="region of interest" description="Disordered" evidence="1">
    <location>
        <begin position="1"/>
        <end position="20"/>
    </location>
</feature>
<dbReference type="GO" id="GO:0042273">
    <property type="term" value="P:ribosomal large subunit biogenesis"/>
    <property type="evidence" value="ECO:0007669"/>
    <property type="project" value="TreeGrafter"/>
</dbReference>
<feature type="non-terminal residue" evidence="2">
    <location>
        <position position="1"/>
    </location>
</feature>
<sequence>LDSKLRSGQGGNDITTVSRYSSTTNRHNFFPENHLQDKTFEFEKKRNRPERYDRNVTENTLTAIKKIDKIRSARASKYIEKRYQRRSKLMFPKRSLFKTKPWKSDSVKTL</sequence>
<dbReference type="AlphaFoldDB" id="V4KLR2"/>
<dbReference type="PANTHER" id="PTHR10792">
    <property type="entry name" value="60S RIBOSOMAL PROTEIN L24"/>
    <property type="match status" value="1"/>
</dbReference>
<evidence type="ECO:0000313" key="3">
    <source>
        <dbReference type="Proteomes" id="UP000030689"/>
    </source>
</evidence>
<dbReference type="GO" id="GO:0005730">
    <property type="term" value="C:nucleolus"/>
    <property type="evidence" value="ECO:0007669"/>
    <property type="project" value="TreeGrafter"/>
</dbReference>
<keyword evidence="3" id="KW-1185">Reference proteome</keyword>
<dbReference type="Gramene" id="ESQ28218">
    <property type="protein sequence ID" value="ESQ28218"/>
    <property type="gene ID" value="EUTSA_v10019773mg"/>
</dbReference>
<dbReference type="Proteomes" id="UP000030689">
    <property type="component" value="Unassembled WGS sequence"/>
</dbReference>
<dbReference type="PANTHER" id="PTHR10792:SF8">
    <property type="entry name" value="RIBOSOME BIOGENESIS PROTEIN RLP24-RELATED"/>
    <property type="match status" value="1"/>
</dbReference>
<dbReference type="eggNOG" id="KOG1723">
    <property type="taxonomic scope" value="Eukaryota"/>
</dbReference>
<dbReference type="GO" id="GO:0003735">
    <property type="term" value="F:structural constituent of ribosome"/>
    <property type="evidence" value="ECO:0007669"/>
    <property type="project" value="InterPro"/>
</dbReference>
<dbReference type="EMBL" id="KI517953">
    <property type="protein sequence ID" value="ESQ28218.1"/>
    <property type="molecule type" value="Genomic_DNA"/>
</dbReference>
<evidence type="ECO:0000313" key="2">
    <source>
        <dbReference type="EMBL" id="ESQ28218.1"/>
    </source>
</evidence>
<reference evidence="2 3" key="1">
    <citation type="journal article" date="2013" name="Front. Plant Sci.">
        <title>The Reference Genome of the Halophytic Plant Eutrema salsugineum.</title>
        <authorList>
            <person name="Yang R."/>
            <person name="Jarvis D.E."/>
            <person name="Chen H."/>
            <person name="Beilstein M.A."/>
            <person name="Grimwood J."/>
            <person name="Jenkins J."/>
            <person name="Shu S."/>
            <person name="Prochnik S."/>
            <person name="Xin M."/>
            <person name="Ma C."/>
            <person name="Schmutz J."/>
            <person name="Wing R.A."/>
            <person name="Mitchell-Olds T."/>
            <person name="Schumaker K.S."/>
            <person name="Wang X."/>
        </authorList>
    </citation>
    <scope>NUCLEOTIDE SEQUENCE [LARGE SCALE GENOMIC DNA]</scope>
</reference>
<dbReference type="InterPro" id="IPR056366">
    <property type="entry name" value="Ribosomal_eL24"/>
</dbReference>
<proteinExistence type="predicted"/>
<protein>
    <submittedName>
        <fullName evidence="2">Uncharacterized protein</fullName>
    </submittedName>
</protein>
<accession>V4KLR2</accession>
<dbReference type="STRING" id="72664.V4KLR2"/>